<proteinExistence type="predicted"/>
<dbReference type="AlphaFoldDB" id="A0A7W8YQV2"/>
<evidence type="ECO:0000313" key="3">
    <source>
        <dbReference type="Proteomes" id="UP000537718"/>
    </source>
</evidence>
<organism evidence="2 3">
    <name type="scientific">Pedobacter cryoconitis</name>
    <dbReference type="NCBI Taxonomy" id="188932"/>
    <lineage>
        <taxon>Bacteria</taxon>
        <taxon>Pseudomonadati</taxon>
        <taxon>Bacteroidota</taxon>
        <taxon>Sphingobacteriia</taxon>
        <taxon>Sphingobacteriales</taxon>
        <taxon>Sphingobacteriaceae</taxon>
        <taxon>Pedobacter</taxon>
    </lineage>
</organism>
<accession>A0A7W8YQV2</accession>
<evidence type="ECO:0000313" key="2">
    <source>
        <dbReference type="EMBL" id="MBB5620129.1"/>
    </source>
</evidence>
<feature type="transmembrane region" description="Helical" evidence="1">
    <location>
        <begin position="86"/>
        <end position="103"/>
    </location>
</feature>
<gene>
    <name evidence="2" type="ORF">HDE69_001167</name>
</gene>
<keyword evidence="1" id="KW-0472">Membrane</keyword>
<feature type="transmembrane region" description="Helical" evidence="1">
    <location>
        <begin position="54"/>
        <end position="74"/>
    </location>
</feature>
<protein>
    <submittedName>
        <fullName evidence="2">Phosphoglycerol transferase MdoB-like AlkP superfamily enzyme</fullName>
    </submittedName>
</protein>
<name>A0A7W8YQV2_9SPHI</name>
<feature type="transmembrane region" description="Helical" evidence="1">
    <location>
        <begin position="135"/>
        <end position="152"/>
    </location>
</feature>
<comment type="caution">
    <text evidence="2">The sequence shown here is derived from an EMBL/GenBank/DDBJ whole genome shotgun (WGS) entry which is preliminary data.</text>
</comment>
<dbReference type="EMBL" id="JACHCF010000002">
    <property type="protein sequence ID" value="MBB5620129.1"/>
    <property type="molecule type" value="Genomic_DNA"/>
</dbReference>
<evidence type="ECO:0000256" key="1">
    <source>
        <dbReference type="SAM" id="Phobius"/>
    </source>
</evidence>
<dbReference type="GO" id="GO:0016740">
    <property type="term" value="F:transferase activity"/>
    <property type="evidence" value="ECO:0007669"/>
    <property type="project" value="UniProtKB-KW"/>
</dbReference>
<feature type="transmembrane region" description="Helical" evidence="1">
    <location>
        <begin position="110"/>
        <end position="129"/>
    </location>
</feature>
<reference evidence="2 3" key="1">
    <citation type="submission" date="2020-08" db="EMBL/GenBank/DDBJ databases">
        <title>Genomic Encyclopedia of Type Strains, Phase IV (KMG-V): Genome sequencing to study the core and pangenomes of soil and plant-associated prokaryotes.</title>
        <authorList>
            <person name="Whitman W."/>
        </authorList>
    </citation>
    <scope>NUCLEOTIDE SEQUENCE [LARGE SCALE GENOMIC DNA]</scope>
    <source>
        <strain evidence="2 3">MP7CTX6</strain>
    </source>
</reference>
<keyword evidence="2" id="KW-0808">Transferase</keyword>
<keyword evidence="1" id="KW-0812">Transmembrane</keyword>
<dbReference type="Proteomes" id="UP000537718">
    <property type="component" value="Unassembled WGS sequence"/>
</dbReference>
<sequence length="168" mass="19214">MMILTGAILLVLCTITYHDFMYRAVYWICFPLLALLLGIYKIKAVGFAGLFTDMMFTGGFLLVQLLVLWLYFYIKYRKSVNLTDGYLGWGDILFLLAVCFYLSPVNYIMFYVVSLIVSISYALIARSLVKNGEQTIPLAGIQALLFVFLLIAEKLMQLNFFQDTGYLL</sequence>
<feature type="transmembrane region" description="Helical" evidence="1">
    <location>
        <begin position="24"/>
        <end position="42"/>
    </location>
</feature>
<keyword evidence="1" id="KW-1133">Transmembrane helix</keyword>
<dbReference type="RefSeq" id="WP_183866164.1">
    <property type="nucleotide sequence ID" value="NZ_JACHCF010000002.1"/>
</dbReference>